<dbReference type="RefSeq" id="XP_033460256.1">
    <property type="nucleotide sequence ID" value="XM_033603177.1"/>
</dbReference>
<name>A0A6J3M594_9PEZI</name>
<sequence length="108" mass="11759">MVINNIPGTATAQKIVVFSDSDGFAMMRYNLISGGASIGRILNDRRMEATMVKLDPRLAPEQADAPIFSRGEHLIPDDSARVGLGTRTHESFLDIRLTGDHHTIAGKL</sequence>
<gene>
    <name evidence="3" type="ORF">K489DRAFT_370785</name>
</gene>
<organism evidence="3">
    <name type="scientific">Dissoconium aciculare CBS 342.82</name>
    <dbReference type="NCBI Taxonomy" id="1314786"/>
    <lineage>
        <taxon>Eukaryota</taxon>
        <taxon>Fungi</taxon>
        <taxon>Dikarya</taxon>
        <taxon>Ascomycota</taxon>
        <taxon>Pezizomycotina</taxon>
        <taxon>Dothideomycetes</taxon>
        <taxon>Dothideomycetidae</taxon>
        <taxon>Mycosphaerellales</taxon>
        <taxon>Dissoconiaceae</taxon>
        <taxon>Dissoconium</taxon>
    </lineage>
</organism>
<keyword evidence="2" id="KW-1185">Reference proteome</keyword>
<dbReference type="GeneID" id="54360977"/>
<dbReference type="GO" id="GO:0006221">
    <property type="term" value="P:pyrimidine nucleotide biosynthetic process"/>
    <property type="evidence" value="ECO:0007669"/>
    <property type="project" value="InterPro"/>
</dbReference>
<reference evidence="3" key="3">
    <citation type="submission" date="2025-08" db="UniProtKB">
        <authorList>
            <consortium name="RefSeq"/>
        </authorList>
    </citation>
    <scope>IDENTIFICATION</scope>
    <source>
        <strain evidence="3">CBS 342.82</strain>
    </source>
</reference>
<feature type="domain" description="CTP synthase N-terminal" evidence="1">
    <location>
        <begin position="36"/>
        <end position="107"/>
    </location>
</feature>
<dbReference type="Gene3D" id="3.40.50.300">
    <property type="entry name" value="P-loop containing nucleotide triphosphate hydrolases"/>
    <property type="match status" value="1"/>
</dbReference>
<reference evidence="3" key="1">
    <citation type="submission" date="2020-01" db="EMBL/GenBank/DDBJ databases">
        <authorList>
            <consortium name="DOE Joint Genome Institute"/>
            <person name="Haridas S."/>
            <person name="Albert R."/>
            <person name="Binder M."/>
            <person name="Bloem J."/>
            <person name="Labutti K."/>
            <person name="Salamov A."/>
            <person name="Andreopoulos B."/>
            <person name="Baker S.E."/>
            <person name="Barry K."/>
            <person name="Bills G."/>
            <person name="Bluhm B.H."/>
            <person name="Cannon C."/>
            <person name="Castanera R."/>
            <person name="Culley D.E."/>
            <person name="Daum C."/>
            <person name="Ezra D."/>
            <person name="Gonzalez J.B."/>
            <person name="Henrissat B."/>
            <person name="Kuo A."/>
            <person name="Liang C."/>
            <person name="Lipzen A."/>
            <person name="Lutzoni F."/>
            <person name="Magnuson J."/>
            <person name="Mondo S."/>
            <person name="Nolan M."/>
            <person name="Ohm R."/>
            <person name="Pangilinan J."/>
            <person name="Park H.-J."/>
            <person name="Ramirez L."/>
            <person name="Alfaro M."/>
            <person name="Sun H."/>
            <person name="Tritt A."/>
            <person name="Yoshinaga Y."/>
            <person name="Zwiers L.-H."/>
            <person name="Turgeon B.G."/>
            <person name="Goodwin S.B."/>
            <person name="Spatafora J.W."/>
            <person name="Crous P.W."/>
            <person name="Grigoriev I.V."/>
        </authorList>
    </citation>
    <scope>NUCLEOTIDE SEQUENCE</scope>
    <source>
        <strain evidence="3">CBS 342.82</strain>
    </source>
</reference>
<dbReference type="GO" id="GO:0003883">
    <property type="term" value="F:CTP synthase activity"/>
    <property type="evidence" value="ECO:0007669"/>
    <property type="project" value="InterPro"/>
</dbReference>
<evidence type="ECO:0000313" key="2">
    <source>
        <dbReference type="Proteomes" id="UP000504637"/>
    </source>
</evidence>
<protein>
    <recommendedName>
        <fullName evidence="1">CTP synthase N-terminal domain-containing protein</fullName>
    </recommendedName>
</protein>
<dbReference type="InterPro" id="IPR027417">
    <property type="entry name" value="P-loop_NTPase"/>
</dbReference>
<dbReference type="Pfam" id="PF06418">
    <property type="entry name" value="CTP_synth_N"/>
    <property type="match status" value="1"/>
</dbReference>
<reference evidence="3" key="2">
    <citation type="submission" date="2020-04" db="EMBL/GenBank/DDBJ databases">
        <authorList>
            <consortium name="NCBI Genome Project"/>
        </authorList>
    </citation>
    <scope>NUCLEOTIDE SEQUENCE</scope>
    <source>
        <strain evidence="3">CBS 342.82</strain>
    </source>
</reference>
<dbReference type="InterPro" id="IPR017456">
    <property type="entry name" value="CTP_synthase_N"/>
</dbReference>
<evidence type="ECO:0000313" key="3">
    <source>
        <dbReference type="RefSeq" id="XP_033460256.1"/>
    </source>
</evidence>
<dbReference type="AlphaFoldDB" id="A0A6J3M594"/>
<evidence type="ECO:0000259" key="1">
    <source>
        <dbReference type="Pfam" id="PF06418"/>
    </source>
</evidence>
<dbReference type="Proteomes" id="UP000504637">
    <property type="component" value="Unplaced"/>
</dbReference>
<dbReference type="SUPFAM" id="SSF52540">
    <property type="entry name" value="P-loop containing nucleoside triphosphate hydrolases"/>
    <property type="match status" value="1"/>
</dbReference>
<proteinExistence type="predicted"/>
<accession>A0A6J3M594</accession>